<dbReference type="EMBL" id="NIZV01000013">
    <property type="protein sequence ID" value="RSM19319.1"/>
    <property type="molecule type" value="Genomic_DNA"/>
</dbReference>
<evidence type="ECO:0000313" key="2">
    <source>
        <dbReference type="Proteomes" id="UP000288429"/>
    </source>
</evidence>
<protein>
    <submittedName>
        <fullName evidence="1">Uncharacterized protein</fullName>
    </submittedName>
</protein>
<keyword evidence="2" id="KW-1185">Reference proteome</keyword>
<organism evidence="1 2">
    <name type="scientific">Fusarium ambrosium</name>
    <dbReference type="NCBI Taxonomy" id="131363"/>
    <lineage>
        <taxon>Eukaryota</taxon>
        <taxon>Fungi</taxon>
        <taxon>Dikarya</taxon>
        <taxon>Ascomycota</taxon>
        <taxon>Pezizomycotina</taxon>
        <taxon>Sordariomycetes</taxon>
        <taxon>Hypocreomycetidae</taxon>
        <taxon>Hypocreales</taxon>
        <taxon>Nectriaceae</taxon>
        <taxon>Fusarium</taxon>
        <taxon>Fusarium solani species complex</taxon>
    </lineage>
</organism>
<comment type="caution">
    <text evidence="1">The sequence shown here is derived from an EMBL/GenBank/DDBJ whole genome shotgun (WGS) entry which is preliminary data.</text>
</comment>
<reference evidence="1 2" key="1">
    <citation type="submission" date="2017-06" db="EMBL/GenBank/DDBJ databases">
        <title>Cmopartive genomic analysis of Ambrosia Fusariam Clade fungi.</title>
        <authorList>
            <person name="Stajich J.E."/>
            <person name="Carrillo J."/>
            <person name="Kijimoto T."/>
            <person name="Eskalen A."/>
            <person name="O'Donnell K."/>
            <person name="Kasson M."/>
        </authorList>
    </citation>
    <scope>NUCLEOTIDE SEQUENCE [LARGE SCALE GENOMIC DNA]</scope>
    <source>
        <strain evidence="1 2">NRRL 20438</strain>
    </source>
</reference>
<gene>
    <name evidence="1" type="ORF">CDV31_001741</name>
</gene>
<accession>A0A428UYE3</accession>
<dbReference type="AlphaFoldDB" id="A0A428UYE3"/>
<dbReference type="Proteomes" id="UP000288429">
    <property type="component" value="Unassembled WGS sequence"/>
</dbReference>
<proteinExistence type="predicted"/>
<evidence type="ECO:0000313" key="1">
    <source>
        <dbReference type="EMBL" id="RSM19319.1"/>
    </source>
</evidence>
<name>A0A428UYE3_9HYPO</name>
<sequence length="82" mass="8445">MMASAADLDGLVLLRQSISSKAPFIPRASADVSPDASAPAVPLSQATHLCFPDRSVAVPIDNPTRFVSHDKPSTCAASTLPG</sequence>